<organism evidence="2 3">
    <name type="scientific">Coprinellus micaceus</name>
    <name type="common">Glistening ink-cap mushroom</name>
    <name type="synonym">Coprinus micaceus</name>
    <dbReference type="NCBI Taxonomy" id="71717"/>
    <lineage>
        <taxon>Eukaryota</taxon>
        <taxon>Fungi</taxon>
        <taxon>Dikarya</taxon>
        <taxon>Basidiomycota</taxon>
        <taxon>Agaricomycotina</taxon>
        <taxon>Agaricomycetes</taxon>
        <taxon>Agaricomycetidae</taxon>
        <taxon>Agaricales</taxon>
        <taxon>Agaricineae</taxon>
        <taxon>Psathyrellaceae</taxon>
        <taxon>Coprinellus</taxon>
    </lineage>
</organism>
<name>A0A4Y7TXX8_COPMI</name>
<dbReference type="Gene3D" id="3.30.559.10">
    <property type="entry name" value="Chloramphenicol acetyltransferase-like domain"/>
    <property type="match status" value="1"/>
</dbReference>
<feature type="region of interest" description="Disordered" evidence="1">
    <location>
        <begin position="1"/>
        <end position="21"/>
    </location>
</feature>
<accession>A0A4Y7TXX8</accession>
<evidence type="ECO:0000313" key="3">
    <source>
        <dbReference type="Proteomes" id="UP000298030"/>
    </source>
</evidence>
<reference evidence="2 3" key="1">
    <citation type="journal article" date="2019" name="Nat. Ecol. Evol.">
        <title>Megaphylogeny resolves global patterns of mushroom evolution.</title>
        <authorList>
            <person name="Varga T."/>
            <person name="Krizsan K."/>
            <person name="Foldi C."/>
            <person name="Dima B."/>
            <person name="Sanchez-Garcia M."/>
            <person name="Sanchez-Ramirez S."/>
            <person name="Szollosi G.J."/>
            <person name="Szarkandi J.G."/>
            <person name="Papp V."/>
            <person name="Albert L."/>
            <person name="Andreopoulos W."/>
            <person name="Angelini C."/>
            <person name="Antonin V."/>
            <person name="Barry K.W."/>
            <person name="Bougher N.L."/>
            <person name="Buchanan P."/>
            <person name="Buyck B."/>
            <person name="Bense V."/>
            <person name="Catcheside P."/>
            <person name="Chovatia M."/>
            <person name="Cooper J."/>
            <person name="Damon W."/>
            <person name="Desjardin D."/>
            <person name="Finy P."/>
            <person name="Geml J."/>
            <person name="Haridas S."/>
            <person name="Hughes K."/>
            <person name="Justo A."/>
            <person name="Karasinski D."/>
            <person name="Kautmanova I."/>
            <person name="Kiss B."/>
            <person name="Kocsube S."/>
            <person name="Kotiranta H."/>
            <person name="LaButti K.M."/>
            <person name="Lechner B.E."/>
            <person name="Liimatainen K."/>
            <person name="Lipzen A."/>
            <person name="Lukacs Z."/>
            <person name="Mihaltcheva S."/>
            <person name="Morgado L.N."/>
            <person name="Niskanen T."/>
            <person name="Noordeloos M.E."/>
            <person name="Ohm R.A."/>
            <person name="Ortiz-Santana B."/>
            <person name="Ovrebo C."/>
            <person name="Racz N."/>
            <person name="Riley R."/>
            <person name="Savchenko A."/>
            <person name="Shiryaev A."/>
            <person name="Soop K."/>
            <person name="Spirin V."/>
            <person name="Szebenyi C."/>
            <person name="Tomsovsky M."/>
            <person name="Tulloss R.E."/>
            <person name="Uehling J."/>
            <person name="Grigoriev I.V."/>
            <person name="Vagvolgyi C."/>
            <person name="Papp T."/>
            <person name="Martin F.M."/>
            <person name="Miettinen O."/>
            <person name="Hibbett D.S."/>
            <person name="Nagy L.G."/>
        </authorList>
    </citation>
    <scope>NUCLEOTIDE SEQUENCE [LARGE SCALE GENOMIC DNA]</scope>
    <source>
        <strain evidence="2 3">FP101781</strain>
    </source>
</reference>
<dbReference type="OrthoDB" id="3355480at2759"/>
<gene>
    <name evidence="2" type="ORF">FA13DRAFT_1619845</name>
</gene>
<keyword evidence="3" id="KW-1185">Reference proteome</keyword>
<evidence type="ECO:0000313" key="2">
    <source>
        <dbReference type="EMBL" id="TEB38861.1"/>
    </source>
</evidence>
<comment type="caution">
    <text evidence="2">The sequence shown here is derived from an EMBL/GenBank/DDBJ whole genome shotgun (WGS) entry which is preliminary data.</text>
</comment>
<evidence type="ECO:0008006" key="4">
    <source>
        <dbReference type="Google" id="ProtNLM"/>
    </source>
</evidence>
<proteinExistence type="predicted"/>
<evidence type="ECO:0000256" key="1">
    <source>
        <dbReference type="SAM" id="MobiDB-lite"/>
    </source>
</evidence>
<dbReference type="AlphaFoldDB" id="A0A4Y7TXX8"/>
<sequence length="544" mass="60259">MSALDLTRPANGDSVHPTDLAAAPPIPDVVAGVKKISLHDASTLQETHSPATWPAIRRRLGDTEVSYYLPSRENGVNDMYLMLGLKASPKAMSTAMVNAVWAILRCRHPLLASKIEMDNYDDIFFEYSPPRTPIVALIDANTALEYRSQSSNELLDSYLNGPRTLSDTRLSYLIVSSPPQLLDDSDVEINVDLLICATHFLGDGMALHQFAHEFLSLLGNHDEAGLLTILEGEVNILTAEFSGQVDTGLCMPLSLEERLPASPPSRFHAAAVLVDHLSDQRRQIGGHAFPKKESQDRRTIVPTVSYDGDRTKAILRTCRENGVSISSAIFALCNIAWARTHNRGWESPMMMYSALNIRPHLKANERLNNSYFFLAIGFFNIVLPSFVPAGSKESKIFWHRARSVKTQTAKIAKSSCLVSRSKEMSKERGLRARIWGMQDDGVECTLSPPRRTLFDGEAKASSAALIGLSMLGNLDGIYKHPSFPTLKLHTLTTGSRQRNGGMLLFGYTFVGKLWLSLGYDVNGFDDDIVQTFWRNLLACVDDFL</sequence>
<protein>
    <recommendedName>
        <fullName evidence="4">CoA-dependent acyltransferase</fullName>
    </recommendedName>
</protein>
<dbReference type="InterPro" id="IPR023213">
    <property type="entry name" value="CAT-like_dom_sf"/>
</dbReference>
<dbReference type="EMBL" id="QPFP01000002">
    <property type="protein sequence ID" value="TEB38861.1"/>
    <property type="molecule type" value="Genomic_DNA"/>
</dbReference>
<dbReference type="Proteomes" id="UP000298030">
    <property type="component" value="Unassembled WGS sequence"/>
</dbReference>
<dbReference type="InterPro" id="IPR052058">
    <property type="entry name" value="Alcohol_O-acetyltransferase"/>
</dbReference>
<dbReference type="STRING" id="71717.A0A4Y7TXX8"/>
<dbReference type="PANTHER" id="PTHR28037">
    <property type="entry name" value="ALCOHOL O-ACETYLTRANSFERASE 1-RELATED"/>
    <property type="match status" value="1"/>
</dbReference>
<dbReference type="PANTHER" id="PTHR28037:SF1">
    <property type="entry name" value="ALCOHOL O-ACETYLTRANSFERASE 1-RELATED"/>
    <property type="match status" value="1"/>
</dbReference>
<dbReference type="Gene3D" id="3.30.559.30">
    <property type="entry name" value="Nonribosomal peptide synthetase, condensation domain"/>
    <property type="match status" value="1"/>
</dbReference>